<evidence type="ECO:0000259" key="2">
    <source>
        <dbReference type="Pfam" id="PF19701"/>
    </source>
</evidence>
<dbReference type="InterPro" id="IPR045679">
    <property type="entry name" value="DUF6199"/>
</dbReference>
<gene>
    <name evidence="3" type="ORF">FK85_01065</name>
</gene>
<feature type="domain" description="DUF6199" evidence="2">
    <location>
        <begin position="9"/>
        <end position="76"/>
    </location>
</feature>
<keyword evidence="4" id="KW-1185">Reference proteome</keyword>
<name>A0A081EVV1_9EURY</name>
<keyword evidence="1" id="KW-0472">Membrane</keyword>
<proteinExistence type="predicted"/>
<accession>A0A081EVV1</accession>
<keyword evidence="1" id="KW-0812">Transmembrane</keyword>
<evidence type="ECO:0000313" key="4">
    <source>
        <dbReference type="Proteomes" id="UP000053331"/>
    </source>
</evidence>
<reference evidence="3 4" key="1">
    <citation type="journal article" date="2015" name="Genome Announc.">
        <title>Draft genome sequence of a Halorubrum H3 strain isolated from the burlinskoye salt lake (Altai Krai, Russia).</title>
        <authorList>
            <person name="Rozanov A.S."/>
            <person name="Bryanskaya A.V."/>
            <person name="Malup T.K."/>
            <person name="Kotenko A.V."/>
            <person name="Peltek S.E."/>
        </authorList>
    </citation>
    <scope>NUCLEOTIDE SEQUENCE [LARGE SCALE GENOMIC DNA]</scope>
    <source>
        <strain evidence="3 4">H3</strain>
    </source>
</reference>
<protein>
    <recommendedName>
        <fullName evidence="2">DUF6199 domain-containing protein</fullName>
    </recommendedName>
</protein>
<comment type="caution">
    <text evidence="3">The sequence shown here is derived from an EMBL/GenBank/DDBJ whole genome shotgun (WGS) entry which is preliminary data.</text>
</comment>
<organism evidence="3 4">
    <name type="scientific">Halorubrum saccharovorum</name>
    <dbReference type="NCBI Taxonomy" id="2248"/>
    <lineage>
        <taxon>Archaea</taxon>
        <taxon>Methanobacteriati</taxon>
        <taxon>Methanobacteriota</taxon>
        <taxon>Stenosarchaea group</taxon>
        <taxon>Halobacteria</taxon>
        <taxon>Halobacteriales</taxon>
        <taxon>Haloferacaceae</taxon>
        <taxon>Halorubrum</taxon>
    </lineage>
</organism>
<dbReference type="Proteomes" id="UP000053331">
    <property type="component" value="Unassembled WGS sequence"/>
</dbReference>
<evidence type="ECO:0000313" key="3">
    <source>
        <dbReference type="EMBL" id="KDS91539.1"/>
    </source>
</evidence>
<keyword evidence="1" id="KW-1133">Transmembrane helix</keyword>
<dbReference type="Pfam" id="PF19701">
    <property type="entry name" value="DUF6199"/>
    <property type="match status" value="1"/>
</dbReference>
<feature type="transmembrane region" description="Helical" evidence="1">
    <location>
        <begin position="58"/>
        <end position="76"/>
    </location>
</feature>
<sequence length="80" mass="8826">MPGVRELLAVVLGVLLGIMLIVAPQTALRLSVFVGPNRRRRGDYGTDKHDSLSDQWTWLIRGLGVVCLAIALFIAYQTYA</sequence>
<dbReference type="EMBL" id="JNFH02000002">
    <property type="protein sequence ID" value="KDS91539.1"/>
    <property type="molecule type" value="Genomic_DNA"/>
</dbReference>
<evidence type="ECO:0000256" key="1">
    <source>
        <dbReference type="SAM" id="Phobius"/>
    </source>
</evidence>
<dbReference type="AlphaFoldDB" id="A0A081EVV1"/>